<evidence type="ECO:0000313" key="1">
    <source>
        <dbReference type="EMBL" id="KHK96515.1"/>
    </source>
</evidence>
<dbReference type="EMBL" id="JTDK01000014">
    <property type="protein sequence ID" value="KHK96515.1"/>
    <property type="molecule type" value="Genomic_DNA"/>
</dbReference>
<dbReference type="Proteomes" id="UP000031030">
    <property type="component" value="Unassembled WGS sequence"/>
</dbReference>
<keyword evidence="2" id="KW-1185">Reference proteome</keyword>
<gene>
    <name evidence="1" type="ORF">LK09_14200</name>
</gene>
<dbReference type="AlphaFoldDB" id="A0A0B1ZZ51"/>
<sequence>MSDQQNELPAIHTWWPYLTITARHAVLIRPAHPLAPEVIEEIERITGATVAPGSVLSDADVQYVAAQTEFID</sequence>
<comment type="caution">
    <text evidence="1">The sequence shown here is derived from an EMBL/GenBank/DDBJ whole genome shotgun (WGS) entry which is preliminary data.</text>
</comment>
<proteinExistence type="predicted"/>
<evidence type="ECO:0000313" key="2">
    <source>
        <dbReference type="Proteomes" id="UP000031030"/>
    </source>
</evidence>
<organism evidence="1 2">
    <name type="scientific">Microbacterium mangrovi</name>
    <dbReference type="NCBI Taxonomy" id="1348253"/>
    <lineage>
        <taxon>Bacteria</taxon>
        <taxon>Bacillati</taxon>
        <taxon>Actinomycetota</taxon>
        <taxon>Actinomycetes</taxon>
        <taxon>Micrococcales</taxon>
        <taxon>Microbacteriaceae</taxon>
        <taxon>Microbacterium</taxon>
    </lineage>
</organism>
<protein>
    <submittedName>
        <fullName evidence="1">Uncharacterized protein</fullName>
    </submittedName>
</protein>
<name>A0A0B1ZZ51_9MICO</name>
<reference evidence="1 2" key="1">
    <citation type="submission" date="2014-11" db="EMBL/GenBank/DDBJ databases">
        <title>Genome sequence of Microbacterium mangrovi MUSC 115(T).</title>
        <authorList>
            <person name="Lee L.-H."/>
        </authorList>
    </citation>
    <scope>NUCLEOTIDE SEQUENCE [LARGE SCALE GENOMIC DNA]</scope>
    <source>
        <strain evidence="1 2">MUSC 115</strain>
    </source>
</reference>
<dbReference type="RefSeq" id="WP_039400803.1">
    <property type="nucleotide sequence ID" value="NZ_JTDK01000014.1"/>
</dbReference>
<accession>A0A0B1ZZ51</accession>
<dbReference type="OrthoDB" id="5083989at2"/>